<evidence type="ECO:0000256" key="2">
    <source>
        <dbReference type="ARBA" id="ARBA00022448"/>
    </source>
</evidence>
<feature type="domain" description="AAA+ ATPase" evidence="8">
    <location>
        <begin position="39"/>
        <end position="208"/>
    </location>
</feature>
<keyword evidence="7" id="KW-0472">Membrane</keyword>
<dbReference type="InterPro" id="IPR003593">
    <property type="entry name" value="AAA+_ATPase"/>
</dbReference>
<comment type="subcellular location">
    <subcellularLocation>
        <location evidence="1">Cell membrane</location>
        <topology evidence="1">Peripheral membrane protein</topology>
    </subcellularLocation>
</comment>
<evidence type="ECO:0000256" key="6">
    <source>
        <dbReference type="ARBA" id="ARBA00023065"/>
    </source>
</evidence>
<organism evidence="9 10">
    <name type="scientific">Cellulomonas wangsupingiae</name>
    <dbReference type="NCBI Taxonomy" id="2968085"/>
    <lineage>
        <taxon>Bacteria</taxon>
        <taxon>Bacillati</taxon>
        <taxon>Actinomycetota</taxon>
        <taxon>Actinomycetes</taxon>
        <taxon>Micrococcales</taxon>
        <taxon>Cellulomonadaceae</taxon>
        <taxon>Cellulomonas</taxon>
    </lineage>
</organism>
<keyword evidence="4" id="KW-0410">Iron transport</keyword>
<accession>A0ABY5K8S2</accession>
<dbReference type="RefSeq" id="WP_227564754.1">
    <property type="nucleotide sequence ID" value="NZ_CP101989.1"/>
</dbReference>
<dbReference type="EMBL" id="CP101989">
    <property type="protein sequence ID" value="UUI65470.1"/>
    <property type="molecule type" value="Genomic_DNA"/>
</dbReference>
<dbReference type="SMART" id="SM00382">
    <property type="entry name" value="AAA"/>
    <property type="match status" value="1"/>
</dbReference>
<proteinExistence type="predicted"/>
<evidence type="ECO:0000256" key="5">
    <source>
        <dbReference type="ARBA" id="ARBA00023004"/>
    </source>
</evidence>
<keyword evidence="5" id="KW-0408">Iron</keyword>
<dbReference type="InterPro" id="IPR027417">
    <property type="entry name" value="P-loop_NTPase"/>
</dbReference>
<reference evidence="9 10" key="1">
    <citation type="submission" date="2022-07" db="EMBL/GenBank/DDBJ databases">
        <title>Novel species in genus cellulomonas.</title>
        <authorList>
            <person name="Ye L."/>
        </authorList>
    </citation>
    <scope>NUCLEOTIDE SEQUENCE [LARGE SCALE GENOMIC DNA]</scope>
    <source>
        <strain evidence="10">zg-Y908</strain>
    </source>
</reference>
<dbReference type="Gene3D" id="3.40.50.300">
    <property type="entry name" value="P-loop containing nucleotide triphosphate hydrolases"/>
    <property type="match status" value="2"/>
</dbReference>
<evidence type="ECO:0000256" key="3">
    <source>
        <dbReference type="ARBA" id="ARBA00022475"/>
    </source>
</evidence>
<dbReference type="InterPro" id="IPR051535">
    <property type="entry name" value="Siderophore_ABC-ATPase"/>
</dbReference>
<keyword evidence="2" id="KW-0813">Transport</keyword>
<dbReference type="Proteomes" id="UP001317322">
    <property type="component" value="Chromosome"/>
</dbReference>
<dbReference type="PANTHER" id="PTHR42771:SF2">
    <property type="entry name" value="IRON(3+)-HYDROXAMATE IMPORT ATP-BINDING PROTEIN FHUC"/>
    <property type="match status" value="1"/>
</dbReference>
<evidence type="ECO:0000259" key="8">
    <source>
        <dbReference type="SMART" id="SM00382"/>
    </source>
</evidence>
<gene>
    <name evidence="9" type="ORF">NP075_01635</name>
</gene>
<evidence type="ECO:0000256" key="1">
    <source>
        <dbReference type="ARBA" id="ARBA00004202"/>
    </source>
</evidence>
<sequence>MSPLPVRRVRAQADDPVPADAWFGRVPAVAQVLREGWPLDRVTVLVGDNGAGKSTLVEAVAMAYGMGAEGGSTGSRHATRASESGLWRHLHLDRDIGAPRGGFFLRSETMHSFYSYLEDNPGRRPEPVFHEMSHGESFLELVTSRMKPRYPGLFVLDEPESALSFTGCLSLVAHLTTLVTATPSQVLLSTHSPVLAAVPGATVHEVGEWGLRTCDWEDLDLVRGYRGFLDDPRRYLRHIVDDADLRD</sequence>
<evidence type="ECO:0000313" key="9">
    <source>
        <dbReference type="EMBL" id="UUI65470.1"/>
    </source>
</evidence>
<keyword evidence="3" id="KW-1003">Cell membrane</keyword>
<dbReference type="InterPro" id="IPR003959">
    <property type="entry name" value="ATPase_AAA_core"/>
</dbReference>
<dbReference type="PANTHER" id="PTHR42771">
    <property type="entry name" value="IRON(3+)-HYDROXAMATE IMPORT ATP-BINDING PROTEIN FHUC"/>
    <property type="match status" value="1"/>
</dbReference>
<dbReference type="Pfam" id="PF13304">
    <property type="entry name" value="AAA_21"/>
    <property type="match status" value="1"/>
</dbReference>
<protein>
    <submittedName>
        <fullName evidence="9">AAA family ATPase</fullName>
    </submittedName>
</protein>
<name>A0ABY5K8S2_9CELL</name>
<evidence type="ECO:0000313" key="10">
    <source>
        <dbReference type="Proteomes" id="UP001317322"/>
    </source>
</evidence>
<dbReference type="SUPFAM" id="SSF52540">
    <property type="entry name" value="P-loop containing nucleoside triphosphate hydrolases"/>
    <property type="match status" value="1"/>
</dbReference>
<keyword evidence="6" id="KW-0406">Ion transport</keyword>
<evidence type="ECO:0000256" key="4">
    <source>
        <dbReference type="ARBA" id="ARBA00022496"/>
    </source>
</evidence>
<evidence type="ECO:0000256" key="7">
    <source>
        <dbReference type="ARBA" id="ARBA00023136"/>
    </source>
</evidence>
<keyword evidence="10" id="KW-1185">Reference proteome</keyword>